<gene>
    <name evidence="2" type="ORF">DFR58_10628</name>
</gene>
<dbReference type="PROSITE" id="PS51186">
    <property type="entry name" value="GNAT"/>
    <property type="match status" value="1"/>
</dbReference>
<dbReference type="Pfam" id="PF00583">
    <property type="entry name" value="Acetyltransf_1"/>
    <property type="match status" value="1"/>
</dbReference>
<protein>
    <submittedName>
        <fullName evidence="2">Beta-lysine acetyltransferase</fullName>
    </submittedName>
</protein>
<dbReference type="Proteomes" id="UP000253034">
    <property type="component" value="Unassembled WGS sequence"/>
</dbReference>
<sequence>MLNSITARNDKGCYRYFKGVRLFMDYVNLRVKILEYEEISEDILKDIIEMARGESLGKIISNVNIKAMKTFISSGFQIEGMIYGFFKGEDALCVSYFLDSKRAASAEKDKEDAIIQRCMESKSSFKLKDMEDITMRDALRGDIFHMTELFKAVFETYPSPVFDEEYIKSNLNKTALYKVACIDGRVVAAASADMDKDNLNAEITDCATYPQYRGRGILSNLIYYLEQDLKERNFYCAYSLSRAINPGINMALCKHGYKYTGRMLNNCDICGSFEDMNIWSKTL</sequence>
<dbReference type="InterPro" id="IPR035947">
    <property type="entry name" value="MG354-like_sf"/>
</dbReference>
<dbReference type="Gene3D" id="3.40.630.30">
    <property type="match status" value="1"/>
</dbReference>
<comment type="caution">
    <text evidence="2">The sequence shown here is derived from an EMBL/GenBank/DDBJ whole genome shotgun (WGS) entry which is preliminary data.</text>
</comment>
<name>A0A369B8K5_9FIRM</name>
<dbReference type="EMBL" id="QPJT01000006">
    <property type="protein sequence ID" value="RCX17862.1"/>
    <property type="molecule type" value="Genomic_DNA"/>
</dbReference>
<dbReference type="OrthoDB" id="9790652at2"/>
<dbReference type="SUPFAM" id="SSF110009">
    <property type="entry name" value="Hypothetical protein MG354"/>
    <property type="match status" value="1"/>
</dbReference>
<keyword evidence="2" id="KW-0808">Transferase</keyword>
<dbReference type="NCBIfam" id="TIGR03827">
    <property type="entry name" value="GNAT_ablB"/>
    <property type="match status" value="1"/>
</dbReference>
<feature type="domain" description="N-acetyltransferase" evidence="1">
    <location>
        <begin position="133"/>
        <end position="283"/>
    </location>
</feature>
<dbReference type="SUPFAM" id="SSF55729">
    <property type="entry name" value="Acyl-CoA N-acyltransferases (Nat)"/>
    <property type="match status" value="1"/>
</dbReference>
<evidence type="ECO:0000313" key="2">
    <source>
        <dbReference type="EMBL" id="RCX17862.1"/>
    </source>
</evidence>
<proteinExistence type="predicted"/>
<dbReference type="CDD" id="cd04301">
    <property type="entry name" value="NAT_SF"/>
    <property type="match status" value="1"/>
</dbReference>
<evidence type="ECO:0000313" key="3">
    <source>
        <dbReference type="Proteomes" id="UP000253034"/>
    </source>
</evidence>
<accession>A0A369B8K5</accession>
<organism evidence="2 3">
    <name type="scientific">Anaerobacterium chartisolvens</name>
    <dbReference type="NCBI Taxonomy" id="1297424"/>
    <lineage>
        <taxon>Bacteria</taxon>
        <taxon>Bacillati</taxon>
        <taxon>Bacillota</taxon>
        <taxon>Clostridia</taxon>
        <taxon>Eubacteriales</taxon>
        <taxon>Oscillospiraceae</taxon>
        <taxon>Anaerobacterium</taxon>
    </lineage>
</organism>
<dbReference type="RefSeq" id="WP_114297013.1">
    <property type="nucleotide sequence ID" value="NZ_QPJT01000006.1"/>
</dbReference>
<evidence type="ECO:0000259" key="1">
    <source>
        <dbReference type="PROSITE" id="PS51186"/>
    </source>
</evidence>
<reference evidence="2 3" key="1">
    <citation type="submission" date="2018-07" db="EMBL/GenBank/DDBJ databases">
        <title>Genomic Encyclopedia of Type Strains, Phase IV (KMG-IV): sequencing the most valuable type-strain genomes for metagenomic binning, comparative biology and taxonomic classification.</title>
        <authorList>
            <person name="Goeker M."/>
        </authorList>
    </citation>
    <scope>NUCLEOTIDE SEQUENCE [LARGE SCALE GENOMIC DNA]</scope>
    <source>
        <strain evidence="2 3">DSM 27016</strain>
    </source>
</reference>
<dbReference type="AlphaFoldDB" id="A0A369B8K5"/>
<dbReference type="InterPro" id="IPR016181">
    <property type="entry name" value="Acyl_CoA_acyltransferase"/>
</dbReference>
<dbReference type="InterPro" id="IPR000182">
    <property type="entry name" value="GNAT_dom"/>
</dbReference>
<dbReference type="GO" id="GO:0008080">
    <property type="term" value="F:N-acetyltransferase activity"/>
    <property type="evidence" value="ECO:0007669"/>
    <property type="project" value="InterPro"/>
</dbReference>
<dbReference type="InterPro" id="IPR022525">
    <property type="entry name" value="GNAT_AblB"/>
</dbReference>
<keyword evidence="3" id="KW-1185">Reference proteome</keyword>